<evidence type="ECO:0000256" key="9">
    <source>
        <dbReference type="ARBA" id="ARBA00022839"/>
    </source>
</evidence>
<evidence type="ECO:0000256" key="11">
    <source>
        <dbReference type="ARBA" id="ARBA00023125"/>
    </source>
</evidence>
<dbReference type="InterPro" id="IPR024826">
    <property type="entry name" value="DNA_pol_delta/II_ssu"/>
</dbReference>
<evidence type="ECO:0000256" key="12">
    <source>
        <dbReference type="ARBA" id="ARBA00023268"/>
    </source>
</evidence>
<dbReference type="PANTHER" id="PTHR10416:SF0">
    <property type="entry name" value="DNA POLYMERASE DELTA SUBUNIT 2"/>
    <property type="match status" value="1"/>
</dbReference>
<dbReference type="PANTHER" id="PTHR10416">
    <property type="entry name" value="DNA POLYMERASE DELTA SUBUNIT 2"/>
    <property type="match status" value="1"/>
</dbReference>
<keyword evidence="12 15" id="KW-0511">Multifunctional enzyme</keyword>
<keyword evidence="11 15" id="KW-0238">DNA-binding</keyword>
<evidence type="ECO:0000256" key="10">
    <source>
        <dbReference type="ARBA" id="ARBA00022932"/>
    </source>
</evidence>
<dbReference type="PIRSF" id="PIRSF000803">
    <property type="entry name" value="Arc_Pol2_small"/>
    <property type="match status" value="1"/>
</dbReference>
<dbReference type="HAMAP" id="MF_00325">
    <property type="entry name" value="DNApol_II_A_arch"/>
    <property type="match status" value="1"/>
</dbReference>
<keyword evidence="8 15" id="KW-0378">Hydrolase</keyword>
<evidence type="ECO:0000256" key="5">
    <source>
        <dbReference type="ARBA" id="ARBA00022695"/>
    </source>
</evidence>
<dbReference type="Proteomes" id="UP000809243">
    <property type="component" value="Unassembled WGS sequence"/>
</dbReference>
<keyword evidence="4 15" id="KW-0808">Transferase</keyword>
<dbReference type="Gene3D" id="3.60.21.50">
    <property type="match status" value="1"/>
</dbReference>
<evidence type="ECO:0000313" key="18">
    <source>
        <dbReference type="Proteomes" id="UP000809243"/>
    </source>
</evidence>
<dbReference type="InterPro" id="IPR007185">
    <property type="entry name" value="DNA_pol_a/d/e_bsu"/>
</dbReference>
<reference evidence="17" key="1">
    <citation type="submission" date="2021-01" db="EMBL/GenBank/DDBJ databases">
        <title>Active Sulfur Cycling in an Early Earth Analoge.</title>
        <authorList>
            <person name="Hahn C.R."/>
            <person name="Youssef N.H."/>
            <person name="Elshahed M."/>
        </authorList>
    </citation>
    <scope>NUCLEOTIDE SEQUENCE</scope>
    <source>
        <strain evidence="17">Zod_Metabat.1151</strain>
    </source>
</reference>
<evidence type="ECO:0000256" key="15">
    <source>
        <dbReference type="HAMAP-Rule" id="MF_00325"/>
    </source>
</evidence>
<evidence type="ECO:0000256" key="8">
    <source>
        <dbReference type="ARBA" id="ARBA00022801"/>
    </source>
</evidence>
<evidence type="ECO:0000256" key="3">
    <source>
        <dbReference type="ARBA" id="ARBA00011315"/>
    </source>
</evidence>
<dbReference type="GO" id="GO:0006271">
    <property type="term" value="P:DNA strand elongation involved in DNA replication"/>
    <property type="evidence" value="ECO:0007669"/>
    <property type="project" value="TreeGrafter"/>
</dbReference>
<organism evidence="17 18">
    <name type="scientific">Candidatus Iainarchaeum sp</name>
    <dbReference type="NCBI Taxonomy" id="3101447"/>
    <lineage>
        <taxon>Archaea</taxon>
        <taxon>Candidatus Iainarchaeota</taxon>
        <taxon>Candidatus Iainarchaeia</taxon>
        <taxon>Candidatus Iainarchaeales</taxon>
        <taxon>Candidatus Iainarchaeaceae</taxon>
        <taxon>Candidatus Iainarchaeum</taxon>
    </lineage>
</organism>
<evidence type="ECO:0000256" key="14">
    <source>
        <dbReference type="ARBA" id="ARBA00049244"/>
    </source>
</evidence>
<name>A0A938YR61_9ARCH</name>
<evidence type="ECO:0000256" key="13">
    <source>
        <dbReference type="ARBA" id="ARBA00024817"/>
    </source>
</evidence>
<dbReference type="GO" id="GO:0008310">
    <property type="term" value="F:single-stranded DNA 3'-5' DNA exonuclease activity"/>
    <property type="evidence" value="ECO:0007669"/>
    <property type="project" value="UniProtKB-EC"/>
</dbReference>
<keyword evidence="10 15" id="KW-0239">DNA-directed DNA polymerase</keyword>
<proteinExistence type="inferred from homology"/>
<dbReference type="AlphaFoldDB" id="A0A938YR61"/>
<evidence type="ECO:0000256" key="2">
    <source>
        <dbReference type="ARBA" id="ARBA00006035"/>
    </source>
</evidence>
<dbReference type="EC" id="2.7.7.7" evidence="15"/>
<comment type="catalytic activity">
    <reaction evidence="14 15">
        <text>DNA(n) + a 2'-deoxyribonucleoside 5'-triphosphate = DNA(n+1) + diphosphate</text>
        <dbReference type="Rhea" id="RHEA:22508"/>
        <dbReference type="Rhea" id="RHEA-COMP:17339"/>
        <dbReference type="Rhea" id="RHEA-COMP:17340"/>
        <dbReference type="ChEBI" id="CHEBI:33019"/>
        <dbReference type="ChEBI" id="CHEBI:61560"/>
        <dbReference type="ChEBI" id="CHEBI:173112"/>
        <dbReference type="EC" id="2.7.7.7"/>
    </reaction>
</comment>
<dbReference type="GO" id="GO:0006308">
    <property type="term" value="P:DNA catabolic process"/>
    <property type="evidence" value="ECO:0007669"/>
    <property type="project" value="UniProtKB-UniRule"/>
</dbReference>
<keyword evidence="5 15" id="KW-0548">Nucleotidyltransferase</keyword>
<keyword evidence="9 15" id="KW-0269">Exonuclease</keyword>
<keyword evidence="6 15" id="KW-0235">DNA replication</keyword>
<dbReference type="Pfam" id="PF04042">
    <property type="entry name" value="DNA_pol_E_B"/>
    <property type="match status" value="1"/>
</dbReference>
<comment type="catalytic activity">
    <reaction evidence="1 15">
        <text>Exonucleolytic cleavage in the 3'- to 5'-direction to yield nucleoside 5'-phosphates.</text>
        <dbReference type="EC" id="3.1.11.1"/>
    </reaction>
</comment>
<dbReference type="EMBL" id="JAFGDB010000044">
    <property type="protein sequence ID" value="MBN2067375.1"/>
    <property type="molecule type" value="Genomic_DNA"/>
</dbReference>
<accession>A0A938YR61</accession>
<comment type="function">
    <text evidence="13 15">Possesses two activities: a DNA synthesis (polymerase) and an exonucleolytic activity that degrades single-stranded DNA in the 3' to 5' direction. Has a template-primer preference which is characteristic of a replicative DNA polymerase.</text>
</comment>
<dbReference type="GO" id="GO:0003677">
    <property type="term" value="F:DNA binding"/>
    <property type="evidence" value="ECO:0007669"/>
    <property type="project" value="UniProtKB-UniRule"/>
</dbReference>
<protein>
    <recommendedName>
        <fullName evidence="15">DNA polymerase II small subunit</fullName>
        <shortName evidence="15">Pol II</shortName>
        <ecNumber evidence="15">2.7.7.7</ecNumber>
    </recommendedName>
    <alternativeName>
        <fullName evidence="15">Exodeoxyribonuclease small subunit</fullName>
        <ecNumber evidence="15">3.1.11.1</ecNumber>
    </alternativeName>
</protein>
<keyword evidence="7 15" id="KW-0540">Nuclease</keyword>
<evidence type="ECO:0000256" key="1">
    <source>
        <dbReference type="ARBA" id="ARBA00000563"/>
    </source>
</evidence>
<evidence type="ECO:0000256" key="4">
    <source>
        <dbReference type="ARBA" id="ARBA00022679"/>
    </source>
</evidence>
<comment type="subunit">
    <text evidence="3 15">Heterodimer of a large subunit and a small subunit.</text>
</comment>
<comment type="similarity">
    <text evidence="2 15">Belongs to the DNA polymerase delta/II small subunit family.</text>
</comment>
<comment type="caution">
    <text evidence="17">The sequence shown here is derived from an EMBL/GenBank/DDBJ whole genome shotgun (WGS) entry which is preliminary data.</text>
</comment>
<dbReference type="EC" id="3.1.11.1" evidence="15"/>
<gene>
    <name evidence="15" type="primary">polB</name>
    <name evidence="17" type="ORF">JW744_02815</name>
</gene>
<dbReference type="InterPro" id="IPR011149">
    <property type="entry name" value="Pol2_small_arc"/>
</dbReference>
<sequence>MGLAESREKEIVEYAGSKNALIDEKAVKLLAIREDFQEIIDLLLSEGTFIIDQKAVEEKALRTKIAEMAKPEVVVEHKAFKPHAKEIEPNFRLLKQYDVTGQSKTEGKVKDFEHYFQRKFEMLSGILKKRHTLSAKPIQRLRAVPKGSKIDVIGMVFRKWVTKNGHVAMQIEDMEAKCIALILKDDIALTEAVEHIMPDDVIAVRAVKWNEGMLIVKEIIRPDLPVREPKRGERNVAIASISDIHMGSKLFLEKPFQNFLQWINGKTGSMKENEKVSRIKYLIVSGDNIDGVGIYPNQFNELNIKDVHKQYEEVSKLIMQIPEYIEVFICPGQHDAVRWADPQPAIPKEFLPELSKTKNVHLIGSPSWISIEGMLAMVYHGAALHDLISSVSFLSSEKPEEAMIEALKRRDLMAAFGMKQPYVPEREDFLVIREEPDLVYIGDMHHNAYGSYRGTTVINSGTWQSRTNYQVKLGHVPTPCVVPVLNLKTGKINENRFMQEQ</sequence>
<evidence type="ECO:0000256" key="7">
    <source>
        <dbReference type="ARBA" id="ARBA00022722"/>
    </source>
</evidence>
<dbReference type="GO" id="GO:0003887">
    <property type="term" value="F:DNA-directed DNA polymerase activity"/>
    <property type="evidence" value="ECO:0007669"/>
    <property type="project" value="UniProtKB-UniRule"/>
</dbReference>
<dbReference type="InterPro" id="IPR029052">
    <property type="entry name" value="Metallo-depent_PP-like"/>
</dbReference>
<dbReference type="SUPFAM" id="SSF56300">
    <property type="entry name" value="Metallo-dependent phosphatases"/>
    <property type="match status" value="1"/>
</dbReference>
<feature type="domain" description="DNA polymerase alpha/delta/epsilon subunit B" evidence="16">
    <location>
        <begin position="239"/>
        <end position="445"/>
    </location>
</feature>
<evidence type="ECO:0000313" key="17">
    <source>
        <dbReference type="EMBL" id="MBN2067375.1"/>
    </source>
</evidence>
<evidence type="ECO:0000259" key="16">
    <source>
        <dbReference type="Pfam" id="PF04042"/>
    </source>
</evidence>
<dbReference type="GO" id="GO:0042575">
    <property type="term" value="C:DNA polymerase complex"/>
    <property type="evidence" value="ECO:0007669"/>
    <property type="project" value="TreeGrafter"/>
</dbReference>
<evidence type="ECO:0000256" key="6">
    <source>
        <dbReference type="ARBA" id="ARBA00022705"/>
    </source>
</evidence>